<organism evidence="7 8">
    <name type="scientific">Rhynchospora pubera</name>
    <dbReference type="NCBI Taxonomy" id="906938"/>
    <lineage>
        <taxon>Eukaryota</taxon>
        <taxon>Viridiplantae</taxon>
        <taxon>Streptophyta</taxon>
        <taxon>Embryophyta</taxon>
        <taxon>Tracheophyta</taxon>
        <taxon>Spermatophyta</taxon>
        <taxon>Magnoliopsida</taxon>
        <taxon>Liliopsida</taxon>
        <taxon>Poales</taxon>
        <taxon>Cyperaceae</taxon>
        <taxon>Cyperoideae</taxon>
        <taxon>Rhynchosporeae</taxon>
        <taxon>Rhynchospora</taxon>
    </lineage>
</organism>
<dbReference type="AlphaFoldDB" id="A0AAV8E301"/>
<feature type="active site" description="Proton acceptor" evidence="4">
    <location>
        <position position="278"/>
    </location>
</feature>
<dbReference type="InterPro" id="IPR012967">
    <property type="entry name" value="COMT_dimerisation"/>
</dbReference>
<dbReference type="Gene3D" id="3.40.50.150">
    <property type="entry name" value="Vaccinia Virus protein VP39"/>
    <property type="match status" value="1"/>
</dbReference>
<dbReference type="Pfam" id="PF08100">
    <property type="entry name" value="Dimerisation"/>
    <property type="match status" value="1"/>
</dbReference>
<keyword evidence="1" id="KW-0489">Methyltransferase</keyword>
<evidence type="ECO:0000313" key="8">
    <source>
        <dbReference type="Proteomes" id="UP001140206"/>
    </source>
</evidence>
<keyword evidence="3" id="KW-0949">S-adenosyl-L-methionine</keyword>
<dbReference type="InterPro" id="IPR036388">
    <property type="entry name" value="WH-like_DNA-bd_sf"/>
</dbReference>
<dbReference type="GO" id="GO:0008171">
    <property type="term" value="F:O-methyltransferase activity"/>
    <property type="evidence" value="ECO:0007669"/>
    <property type="project" value="InterPro"/>
</dbReference>
<dbReference type="GO" id="GO:0032259">
    <property type="term" value="P:methylation"/>
    <property type="evidence" value="ECO:0007669"/>
    <property type="project" value="UniProtKB-KW"/>
</dbReference>
<dbReference type="Proteomes" id="UP001140206">
    <property type="component" value="Chromosome 3"/>
</dbReference>
<evidence type="ECO:0000256" key="4">
    <source>
        <dbReference type="PIRSR" id="PIRSR005739-1"/>
    </source>
</evidence>
<evidence type="ECO:0000256" key="1">
    <source>
        <dbReference type="ARBA" id="ARBA00022603"/>
    </source>
</evidence>
<gene>
    <name evidence="7" type="ORF">LUZ62_058921</name>
</gene>
<dbReference type="FunFam" id="3.40.50.150:FF:000061">
    <property type="entry name" value="Caffeic acid O-methyltransferase"/>
    <property type="match status" value="1"/>
</dbReference>
<dbReference type="InterPro" id="IPR001077">
    <property type="entry name" value="COMT_C"/>
</dbReference>
<keyword evidence="2" id="KW-0808">Transferase</keyword>
<name>A0AAV8E301_9POAL</name>
<evidence type="ECO:0000259" key="5">
    <source>
        <dbReference type="Pfam" id="PF00891"/>
    </source>
</evidence>
<dbReference type="InterPro" id="IPR029063">
    <property type="entry name" value="SAM-dependent_MTases_sf"/>
</dbReference>
<feature type="domain" description="O-methyltransferase C-terminal" evidence="5">
    <location>
        <begin position="149"/>
        <end position="354"/>
    </location>
</feature>
<dbReference type="EMBL" id="JAMFTS010000003">
    <property type="protein sequence ID" value="KAJ4774664.1"/>
    <property type="molecule type" value="Genomic_DNA"/>
</dbReference>
<dbReference type="GO" id="GO:0046983">
    <property type="term" value="F:protein dimerization activity"/>
    <property type="evidence" value="ECO:0007669"/>
    <property type="project" value="InterPro"/>
</dbReference>
<dbReference type="SUPFAM" id="SSF46785">
    <property type="entry name" value="Winged helix' DNA-binding domain"/>
    <property type="match status" value="1"/>
</dbReference>
<dbReference type="PANTHER" id="PTHR11746">
    <property type="entry name" value="O-METHYLTRANSFERASE"/>
    <property type="match status" value="1"/>
</dbReference>
<protein>
    <submittedName>
        <fullName evidence="7">Caffeic acid-3-O-methyltransferase</fullName>
    </submittedName>
</protein>
<feature type="domain" description="O-methyltransferase dimerisation" evidence="6">
    <location>
        <begin position="28"/>
        <end position="126"/>
    </location>
</feature>
<evidence type="ECO:0000256" key="2">
    <source>
        <dbReference type="ARBA" id="ARBA00022679"/>
    </source>
</evidence>
<dbReference type="FunFam" id="1.10.10.10:FF:000357">
    <property type="entry name" value="Caffeic acid 3-O-methyltransferase"/>
    <property type="match status" value="1"/>
</dbReference>
<reference evidence="7" key="1">
    <citation type="submission" date="2022-08" db="EMBL/GenBank/DDBJ databases">
        <authorList>
            <person name="Marques A."/>
        </authorList>
    </citation>
    <scope>NUCLEOTIDE SEQUENCE</scope>
    <source>
        <strain evidence="7">RhyPub2mFocal</strain>
        <tissue evidence="7">Leaves</tissue>
    </source>
</reference>
<keyword evidence="8" id="KW-1185">Reference proteome</keyword>
<comment type="caution">
    <text evidence="7">The sequence shown here is derived from an EMBL/GenBank/DDBJ whole genome shotgun (WGS) entry which is preliminary data.</text>
</comment>
<dbReference type="InterPro" id="IPR016461">
    <property type="entry name" value="COMT-like"/>
</dbReference>
<proteinExistence type="predicted"/>
<evidence type="ECO:0000256" key="3">
    <source>
        <dbReference type="ARBA" id="ARBA00022691"/>
    </source>
</evidence>
<dbReference type="Pfam" id="PF00891">
    <property type="entry name" value="Methyltransf_2"/>
    <property type="match status" value="1"/>
</dbReference>
<dbReference type="PROSITE" id="PS51683">
    <property type="entry name" value="SAM_OMT_II"/>
    <property type="match status" value="1"/>
</dbReference>
<evidence type="ECO:0000313" key="7">
    <source>
        <dbReference type="EMBL" id="KAJ4774664.1"/>
    </source>
</evidence>
<dbReference type="Gene3D" id="1.10.10.10">
    <property type="entry name" value="Winged helix-like DNA-binding domain superfamily/Winged helix DNA-binding domain"/>
    <property type="match status" value="1"/>
</dbReference>
<dbReference type="InterPro" id="IPR036390">
    <property type="entry name" value="WH_DNA-bd_sf"/>
</dbReference>
<evidence type="ECO:0000259" key="6">
    <source>
        <dbReference type="Pfam" id="PF08100"/>
    </source>
</evidence>
<sequence length="372" mass="40349">MEPTSSDAPAGVPEQGNEVDDDVCTYAWQLTTASIFPMTLKAALELDLIEILVAGCGGPSGKPTMAAADVASYLKATSPVAAVTLDRILRLLAAYNIVTCTAETDDDGTQLTWRYGPAPVCKWLTKNEEGVSLASLVLMNQDKVFMESWNHLKDTVLNGGIPFNKAYGMTSFEYFGKDARLNELFNEGMKTQTVIITKKLIELYRGFDDVCVLVDVGGGIGATLHLITSNYNHIKGINFDLPHVICKAPALPGVEHVAGDMLEKVPSGDAILIKFTLHAWSDEHCVTILKNCYSALPDNGKVIIVERILPVNPEATPASQGVFDMDLIMLLQTPGGKQRTKKEFEALSIEAGFSGLKATHVFANTWAIELKK</sequence>
<dbReference type="PIRSF" id="PIRSF005739">
    <property type="entry name" value="O-mtase"/>
    <property type="match status" value="1"/>
</dbReference>
<dbReference type="SUPFAM" id="SSF53335">
    <property type="entry name" value="S-adenosyl-L-methionine-dependent methyltransferases"/>
    <property type="match status" value="1"/>
</dbReference>
<accession>A0AAV8E301</accession>